<keyword evidence="4" id="KW-1133">Transmembrane helix</keyword>
<evidence type="ECO:0000313" key="7">
    <source>
        <dbReference type="Proteomes" id="UP000515981"/>
    </source>
</evidence>
<evidence type="ECO:0000256" key="4">
    <source>
        <dbReference type="SAM" id="Phobius"/>
    </source>
</evidence>
<dbReference type="RefSeq" id="WP_249325841.1">
    <property type="nucleotide sequence ID" value="NZ_CP060633.1"/>
</dbReference>
<feature type="transmembrane region" description="Helical" evidence="4">
    <location>
        <begin position="142"/>
        <end position="162"/>
    </location>
</feature>
<keyword evidence="3" id="KW-0175">Coiled coil</keyword>
<dbReference type="KEGG" id="ssun:H9Q77_13195"/>
<keyword evidence="7" id="KW-1185">Reference proteome</keyword>
<dbReference type="InterPro" id="IPR004089">
    <property type="entry name" value="MCPsignal_dom"/>
</dbReference>
<keyword evidence="4" id="KW-0472">Membrane</keyword>
<evidence type="ECO:0000259" key="5">
    <source>
        <dbReference type="PROSITE" id="PS50111"/>
    </source>
</evidence>
<keyword evidence="1 2" id="KW-0807">Transducer</keyword>
<feature type="transmembrane region" description="Helical" evidence="4">
    <location>
        <begin position="37"/>
        <end position="58"/>
    </location>
</feature>
<evidence type="ECO:0000256" key="2">
    <source>
        <dbReference type="PROSITE-ProRule" id="PRU00284"/>
    </source>
</evidence>
<evidence type="ECO:0000256" key="3">
    <source>
        <dbReference type="SAM" id="Coils"/>
    </source>
</evidence>
<proteinExistence type="predicted"/>
<dbReference type="PROSITE" id="PS50111">
    <property type="entry name" value="CHEMOTAXIS_TRANSDUC_2"/>
    <property type="match status" value="1"/>
</dbReference>
<feature type="transmembrane region" description="Helical" evidence="4">
    <location>
        <begin position="70"/>
        <end position="96"/>
    </location>
</feature>
<reference evidence="6 7" key="1">
    <citation type="submission" date="2020-08" db="EMBL/GenBank/DDBJ databases">
        <authorList>
            <person name="Liu C."/>
            <person name="Sun Q."/>
        </authorList>
    </citation>
    <scope>NUCLEOTIDE SEQUENCE [LARGE SCALE GENOMIC DNA]</scope>
    <source>
        <strain evidence="6 7">NSJ-8</strain>
    </source>
</reference>
<sequence length="479" mass="51953">MKEMERSNRVAMIAHGVINACMLFISVIGFIEHTVSAPVLAVLILLGIIPVVAEFICWKRDHATKAIKHLSMIGFALFYTVLLFTAQCNMVYAFVIPMMFAVMPYHDVKAFALINVGTMIENVLVVLLGATQGGFGYLGQNAGFIQISVMILLCITSIYATISNQKNTDENIESITAAQDRTEATLREVMEMSSRMETSVADITAELNKLETAFDSTKIAMEEVSAGSGESAAAIQQQTAQTEAIQEKVNTVSEVAETIGNNMEHTIEILDAGKEEMTGLKEQAEDSARNSELAAQKLETLDHYMQEMHSIVEIISKIANQTSLLALNASIEAARAGEAGRGFSVVATEISGMATQTKDATGNIAELIQNVSGAIGEVVTVIRQMIDGIGSQREGTMRAADSFTAIEDSSYTIVDNLGEMLQIVEALKTANQEIVDSIQTISATTEEVSAHASETLEAEERNREILQKITENMNSMVKK</sequence>
<dbReference type="PANTHER" id="PTHR32089">
    <property type="entry name" value="METHYL-ACCEPTING CHEMOTAXIS PROTEIN MCPB"/>
    <property type="match status" value="1"/>
</dbReference>
<evidence type="ECO:0000313" key="6">
    <source>
        <dbReference type="EMBL" id="QNM02023.1"/>
    </source>
</evidence>
<feature type="transmembrane region" description="Helical" evidence="4">
    <location>
        <begin position="12"/>
        <end position="31"/>
    </location>
</feature>
<gene>
    <name evidence="6" type="ORF">H9Q77_13195</name>
</gene>
<dbReference type="Pfam" id="PF00015">
    <property type="entry name" value="MCPsignal"/>
    <property type="match status" value="1"/>
</dbReference>
<dbReference type="GO" id="GO:0007165">
    <property type="term" value="P:signal transduction"/>
    <property type="evidence" value="ECO:0007669"/>
    <property type="project" value="UniProtKB-KW"/>
</dbReference>
<keyword evidence="4" id="KW-0812">Transmembrane</keyword>
<dbReference type="PANTHER" id="PTHR32089:SF112">
    <property type="entry name" value="LYSOZYME-LIKE PROTEIN-RELATED"/>
    <property type="match status" value="1"/>
</dbReference>
<dbReference type="GO" id="GO:0016020">
    <property type="term" value="C:membrane"/>
    <property type="evidence" value="ECO:0007669"/>
    <property type="project" value="InterPro"/>
</dbReference>
<dbReference type="AlphaFoldDB" id="A0A7G9FTZ1"/>
<protein>
    <submittedName>
        <fullName evidence="6">Chemotaxis protein</fullName>
    </submittedName>
</protein>
<accession>A0A7G9FTZ1</accession>
<feature type="coiled-coil region" evidence="3">
    <location>
        <begin position="270"/>
        <end position="301"/>
    </location>
</feature>
<dbReference type="Gene3D" id="1.10.287.950">
    <property type="entry name" value="Methyl-accepting chemotaxis protein"/>
    <property type="match status" value="1"/>
</dbReference>
<feature type="transmembrane region" description="Helical" evidence="4">
    <location>
        <begin position="108"/>
        <end position="130"/>
    </location>
</feature>
<feature type="domain" description="Methyl-accepting transducer" evidence="5">
    <location>
        <begin position="206"/>
        <end position="449"/>
    </location>
</feature>
<dbReference type="EMBL" id="CP060633">
    <property type="protein sequence ID" value="QNM02023.1"/>
    <property type="molecule type" value="Genomic_DNA"/>
</dbReference>
<dbReference type="SMART" id="SM00283">
    <property type="entry name" value="MA"/>
    <property type="match status" value="1"/>
</dbReference>
<dbReference type="SUPFAM" id="SSF58104">
    <property type="entry name" value="Methyl-accepting chemotaxis protein (MCP) signaling domain"/>
    <property type="match status" value="1"/>
</dbReference>
<organism evidence="6 7">
    <name type="scientific">Simiaoa sunii</name>
    <dbReference type="NCBI Taxonomy" id="2763672"/>
    <lineage>
        <taxon>Bacteria</taxon>
        <taxon>Bacillati</taxon>
        <taxon>Bacillota</taxon>
        <taxon>Clostridia</taxon>
        <taxon>Lachnospirales</taxon>
        <taxon>Lachnospiraceae</taxon>
        <taxon>Simiaoa</taxon>
    </lineage>
</organism>
<name>A0A7G9FTZ1_9FIRM</name>
<dbReference type="Proteomes" id="UP000515981">
    <property type="component" value="Chromosome"/>
</dbReference>
<evidence type="ECO:0000256" key="1">
    <source>
        <dbReference type="ARBA" id="ARBA00023224"/>
    </source>
</evidence>